<feature type="domain" description="Type VI secretion system IcmF C-terminal" evidence="3">
    <location>
        <begin position="1226"/>
        <end position="1329"/>
    </location>
</feature>
<dbReference type="InterPro" id="IPR053156">
    <property type="entry name" value="T6SS_TssM-like"/>
</dbReference>
<dbReference type="PANTHER" id="PTHR36153">
    <property type="entry name" value="INNER MEMBRANE PROTEIN-RELATED"/>
    <property type="match status" value="1"/>
</dbReference>
<protein>
    <submittedName>
        <fullName evidence="6">Type VI secretion system protein ImpL</fullName>
    </submittedName>
</protein>
<dbReference type="Proteomes" id="UP000184395">
    <property type="component" value="Unassembled WGS sequence"/>
</dbReference>
<feature type="transmembrane region" description="Helical" evidence="2">
    <location>
        <begin position="585"/>
        <end position="605"/>
    </location>
</feature>
<dbReference type="EMBL" id="FRAB01000045">
    <property type="protein sequence ID" value="SHK91549.1"/>
    <property type="molecule type" value="Genomic_DNA"/>
</dbReference>
<organism evidence="6 7">
    <name type="scientific">Paraburkholderia terricola</name>
    <dbReference type="NCBI Taxonomy" id="169427"/>
    <lineage>
        <taxon>Bacteria</taxon>
        <taxon>Pseudomonadati</taxon>
        <taxon>Pseudomonadota</taxon>
        <taxon>Betaproteobacteria</taxon>
        <taxon>Burkholderiales</taxon>
        <taxon>Burkholderiaceae</taxon>
        <taxon>Paraburkholderia</taxon>
    </lineage>
</organism>
<evidence type="ECO:0000256" key="1">
    <source>
        <dbReference type="SAM" id="MobiDB-lite"/>
    </source>
</evidence>
<feature type="transmembrane region" description="Helical" evidence="2">
    <location>
        <begin position="12"/>
        <end position="34"/>
    </location>
</feature>
<feature type="transmembrane region" description="Helical" evidence="2">
    <location>
        <begin position="40"/>
        <end position="61"/>
    </location>
</feature>
<dbReference type="Pfam" id="PF14331">
    <property type="entry name" value="IcmF-related_N"/>
    <property type="match status" value="1"/>
</dbReference>
<name>A0A1M6WD20_9BURK</name>
<dbReference type="Pfam" id="PF06761">
    <property type="entry name" value="IcmF-related"/>
    <property type="match status" value="1"/>
</dbReference>
<evidence type="ECO:0000259" key="3">
    <source>
        <dbReference type="Pfam" id="PF06744"/>
    </source>
</evidence>
<dbReference type="InterPro" id="IPR009612">
    <property type="entry name" value="IcmF-rel"/>
</dbReference>
<dbReference type="PANTHER" id="PTHR36153:SF1">
    <property type="entry name" value="TYPE VI SECRETION SYSTEM COMPONENT TSSM1"/>
    <property type="match status" value="1"/>
</dbReference>
<sequence length="1380" mass="150226">MKKLSFLVSRQFLALLALVVIALVIWFVGPLVAFGGLKPLAGVGMRVLVIALLLTGVLLWLAGRSTSVVFVAALCLLIWYAAPLLAFGHAEPFAPESARMIAIAVVLTVFVVYWLFRLRQMMLEDEQFTRKLLQFGSRKEESPAASQLKQVNAVVAGALARLKAMRTGARGLGKLFQGKRYLYELPWYITLGSKASGKTSALLNAGLSFPVAGQMQRATSALAGDAGSVDWWLTNDAVLIDTAGHYTRHGTSQHELPVPPDAATGKSPAGESRTNGNRDQSKHEAGDRDGAADVAASTAAAATGAVTATVVPLRDDTQQRRKVVDEAEWLGFLGILRQHRPRAPINGALLTIDLAELTDADENARIAEAAALRARLAELRTELGIRFPVYLLVTKMDRLTGFTEYFGSLTAEGRAQIWGFTLPYGKETIAKEGVRARCSQELGQLATRLADGVDTRLQDEYDADRRRGLAALSEEFAALTGPLGDLIERVFLDSRYDDTQLHATLRGIYFTSATQTQNGAGGEVAAERRTVMQRLAATFGSTPAARTTRQDGNQGFFLHDLLTKVVFPEAHLVRPNLRWEYRFRLLRLIGHTLALLFFVWLAISWRISFGNNSDYLDAIGHKAQALAAKVTQLYREPKPEAVPDTLTDARYLPTYRGLDLSDPDSAWRFGLYTAPDIVTESHHTYDALEDNLLLPQIVHRMEDVISQAIANRDSKAAYDALRVYLMLYDKAKFDASDVKAWVLDDWARTDSAAVFGGRASMIDHVQQLFSGERVVQSPLIRNDALIQQARSFLDGSNATDRLYQRAKAAMLREAPDEFTLIRAVGPQAGTVFTRASGAPLSRGVPGLFTFDGYRSLFDRRLPEFVKAARDDDAWVMGRSYLAGLSAAAQKKTADVVNAAVSAANGADDPLTEAIRREYLMEYAQQWDAFLGDIRTVTGTSLQFNLQVLRSFAAPDSPLARLARAAVHETTLTQPIATSDGSFLQKATDQLRQKADKTLGIRASERVEREVVDSHFAALREVVTGSAEGQATALAGVQPAAAQQGKTGLDGMTNLLNDYYTALTVADNALTNNSMPPASDTAAKIKMTADTMPAPFRAVLLALGADGSREVNQGIGQLLSRQMQAVVGDTCRLTIEGNYPFTPGSQRDVSIDDFTRVFAQGGVMDDFFAKTLSPFVDTSAKPWRYRTLPGATQAVQGPDLEPFQHAKAIRDVFFGDPGQKQLTWKADIRIPELDPTITGLTIDIDGQTTLYQHGPVAPFMVSWPGPRGGVHAEITANPRIRPDTSTISTDSPWALMRLLQKGHVVETATPGRTRVAFDFDGRKAVLDIASAGSVANPLTSDVLKTFRCPSSMPMFSLTDSGPPPGLPSANPPTLPATSVTR</sequence>
<dbReference type="Pfam" id="PF06744">
    <property type="entry name" value="IcmF_C"/>
    <property type="match status" value="1"/>
</dbReference>
<dbReference type="InterPro" id="IPR025743">
    <property type="entry name" value="TssM1_N"/>
</dbReference>
<feature type="region of interest" description="Disordered" evidence="1">
    <location>
        <begin position="249"/>
        <end position="296"/>
    </location>
</feature>
<keyword evidence="2" id="KW-1133">Transmembrane helix</keyword>
<evidence type="ECO:0000259" key="5">
    <source>
        <dbReference type="Pfam" id="PF14331"/>
    </source>
</evidence>
<evidence type="ECO:0000256" key="2">
    <source>
        <dbReference type="SAM" id="Phobius"/>
    </source>
</evidence>
<feature type="domain" description="Type VI secretion system component TssM1 N-terminal" evidence="5">
    <location>
        <begin position="324"/>
        <end position="593"/>
    </location>
</feature>
<feature type="compositionally biased region" description="Pro residues" evidence="1">
    <location>
        <begin position="1360"/>
        <end position="1373"/>
    </location>
</feature>
<keyword evidence="2" id="KW-0472">Membrane</keyword>
<feature type="transmembrane region" description="Helical" evidence="2">
    <location>
        <begin position="68"/>
        <end position="86"/>
    </location>
</feature>
<dbReference type="OrthoDB" id="9758229at2"/>
<keyword evidence="2" id="KW-0812">Transmembrane</keyword>
<proteinExistence type="predicted"/>
<dbReference type="InterPro" id="IPR010623">
    <property type="entry name" value="IcmF_C"/>
</dbReference>
<dbReference type="NCBIfam" id="TIGR03348">
    <property type="entry name" value="VI_IcmF"/>
    <property type="match status" value="1"/>
</dbReference>
<feature type="transmembrane region" description="Helical" evidence="2">
    <location>
        <begin position="98"/>
        <end position="116"/>
    </location>
</feature>
<reference evidence="6 7" key="1">
    <citation type="submission" date="2016-11" db="EMBL/GenBank/DDBJ databases">
        <authorList>
            <person name="Jaros S."/>
            <person name="Januszkiewicz K."/>
            <person name="Wedrychowicz H."/>
        </authorList>
    </citation>
    <scope>NUCLEOTIDE SEQUENCE [LARGE SCALE GENOMIC DNA]</scope>
    <source>
        <strain evidence="6 7">LMG 20594</strain>
    </source>
</reference>
<dbReference type="STRING" id="169427.SAMN05192548_10458"/>
<feature type="region of interest" description="Disordered" evidence="1">
    <location>
        <begin position="1353"/>
        <end position="1380"/>
    </location>
</feature>
<feature type="domain" description="IcmF-related" evidence="4">
    <location>
        <begin position="645"/>
        <end position="970"/>
    </location>
</feature>
<gene>
    <name evidence="6" type="ORF">SAMN05192548_10458</name>
</gene>
<dbReference type="RefSeq" id="WP_073431867.1">
    <property type="nucleotide sequence ID" value="NZ_CADFGY010000033.1"/>
</dbReference>
<feature type="compositionally biased region" description="Basic and acidic residues" evidence="1">
    <location>
        <begin position="279"/>
        <end position="291"/>
    </location>
</feature>
<evidence type="ECO:0000313" key="6">
    <source>
        <dbReference type="EMBL" id="SHK91549.1"/>
    </source>
</evidence>
<dbReference type="InterPro" id="IPR017731">
    <property type="entry name" value="TssM1-like"/>
</dbReference>
<evidence type="ECO:0000313" key="7">
    <source>
        <dbReference type="Proteomes" id="UP000184395"/>
    </source>
</evidence>
<evidence type="ECO:0000259" key="4">
    <source>
        <dbReference type="Pfam" id="PF06761"/>
    </source>
</evidence>
<accession>A0A1M6WD20</accession>